<keyword evidence="10" id="KW-1185">Reference proteome</keyword>
<feature type="domain" description="Aldehyde dehydrogenase" evidence="8">
    <location>
        <begin position="3"/>
        <end position="288"/>
    </location>
</feature>
<comment type="caution">
    <text evidence="9">The sequence shown here is derived from an EMBL/GenBank/DDBJ whole genome shotgun (WGS) entry which is preliminary data.</text>
</comment>
<dbReference type="Pfam" id="PF00171">
    <property type="entry name" value="Aldedh"/>
    <property type="match status" value="2"/>
</dbReference>
<gene>
    <name evidence="7" type="primary">proA</name>
    <name evidence="9" type="ORF">ETSY1_00790</name>
</gene>
<name>W4LZS7_ENTF1</name>
<protein>
    <recommendedName>
        <fullName evidence="7">Gamma-glutamyl phosphate reductase</fullName>
        <shortName evidence="7">GPR</shortName>
        <ecNumber evidence="7">1.2.1.41</ecNumber>
    </recommendedName>
    <alternativeName>
        <fullName evidence="7">Glutamate-5-semialdehyde dehydrogenase</fullName>
    </alternativeName>
    <alternativeName>
        <fullName evidence="7">Glutamyl-gamma-semialdehyde dehydrogenase</fullName>
        <shortName evidence="7">GSA dehydrogenase</shortName>
    </alternativeName>
</protein>
<feature type="domain" description="Aldehyde dehydrogenase" evidence="8">
    <location>
        <begin position="317"/>
        <end position="378"/>
    </location>
</feature>
<evidence type="ECO:0000313" key="9">
    <source>
        <dbReference type="EMBL" id="ETX03241.1"/>
    </source>
</evidence>
<evidence type="ECO:0000256" key="7">
    <source>
        <dbReference type="HAMAP-Rule" id="MF_00412"/>
    </source>
</evidence>
<dbReference type="Gene3D" id="3.40.605.10">
    <property type="entry name" value="Aldehyde Dehydrogenase, Chain A, domain 1"/>
    <property type="match status" value="1"/>
</dbReference>
<comment type="similarity">
    <text evidence="7">Belongs to the gamma-glutamyl phosphate reductase family.</text>
</comment>
<dbReference type="SUPFAM" id="SSF53720">
    <property type="entry name" value="ALDH-like"/>
    <property type="match status" value="1"/>
</dbReference>
<keyword evidence="2 7" id="KW-0028">Amino-acid biosynthesis</keyword>
<dbReference type="NCBIfam" id="TIGR00407">
    <property type="entry name" value="proA"/>
    <property type="match status" value="1"/>
</dbReference>
<evidence type="ECO:0000256" key="6">
    <source>
        <dbReference type="ARBA" id="ARBA00049024"/>
    </source>
</evidence>
<evidence type="ECO:0000256" key="3">
    <source>
        <dbReference type="ARBA" id="ARBA00022650"/>
    </source>
</evidence>
<dbReference type="InterPro" id="IPR000965">
    <property type="entry name" value="GPR_dom"/>
</dbReference>
<dbReference type="InterPro" id="IPR016162">
    <property type="entry name" value="Ald_DH_N"/>
</dbReference>
<comment type="function">
    <text evidence="7">Catalyzes the NADPH-dependent reduction of L-glutamate 5-phosphate into L-glutamate 5-semialdehyde and phosphate. The product spontaneously undergoes cyclization to form 1-pyrroline-5-carboxylate.</text>
</comment>
<dbReference type="GO" id="GO:0004350">
    <property type="term" value="F:glutamate-5-semialdehyde dehydrogenase activity"/>
    <property type="evidence" value="ECO:0007669"/>
    <property type="project" value="UniProtKB-UniRule"/>
</dbReference>
<evidence type="ECO:0000256" key="5">
    <source>
        <dbReference type="ARBA" id="ARBA00023002"/>
    </source>
</evidence>
<keyword evidence="7" id="KW-0963">Cytoplasm</keyword>
<accession>W4LZS7</accession>
<dbReference type="PIRSF" id="PIRSF000151">
    <property type="entry name" value="GPR"/>
    <property type="match status" value="1"/>
</dbReference>
<dbReference type="Gene3D" id="3.40.309.10">
    <property type="entry name" value="Aldehyde Dehydrogenase, Chain A, domain 2"/>
    <property type="match status" value="1"/>
</dbReference>
<evidence type="ECO:0000256" key="2">
    <source>
        <dbReference type="ARBA" id="ARBA00022605"/>
    </source>
</evidence>
<dbReference type="EMBL" id="AZHW01000066">
    <property type="protein sequence ID" value="ETX03241.1"/>
    <property type="molecule type" value="Genomic_DNA"/>
</dbReference>
<dbReference type="HAMAP" id="MF_00412">
    <property type="entry name" value="ProA"/>
    <property type="match status" value="1"/>
</dbReference>
<organism evidence="9 10">
    <name type="scientific">Entotheonella factor</name>
    <dbReference type="NCBI Taxonomy" id="1429438"/>
    <lineage>
        <taxon>Bacteria</taxon>
        <taxon>Pseudomonadati</taxon>
        <taxon>Nitrospinota/Tectimicrobiota group</taxon>
        <taxon>Candidatus Tectimicrobiota</taxon>
        <taxon>Candidatus Entotheonellia</taxon>
        <taxon>Candidatus Entotheonellales</taxon>
        <taxon>Candidatus Entotheonellaceae</taxon>
        <taxon>Candidatus Entotheonella</taxon>
    </lineage>
</organism>
<dbReference type="GO" id="GO:0005737">
    <property type="term" value="C:cytoplasm"/>
    <property type="evidence" value="ECO:0007669"/>
    <property type="project" value="UniProtKB-SubCell"/>
</dbReference>
<evidence type="ECO:0000256" key="1">
    <source>
        <dbReference type="ARBA" id="ARBA00004985"/>
    </source>
</evidence>
<evidence type="ECO:0000256" key="4">
    <source>
        <dbReference type="ARBA" id="ARBA00022857"/>
    </source>
</evidence>
<dbReference type="EC" id="1.2.1.41" evidence="7"/>
<keyword evidence="4 7" id="KW-0521">NADP</keyword>
<comment type="catalytic activity">
    <reaction evidence="6 7">
        <text>L-glutamate 5-semialdehyde + phosphate + NADP(+) = L-glutamyl 5-phosphate + NADPH + H(+)</text>
        <dbReference type="Rhea" id="RHEA:19541"/>
        <dbReference type="ChEBI" id="CHEBI:15378"/>
        <dbReference type="ChEBI" id="CHEBI:43474"/>
        <dbReference type="ChEBI" id="CHEBI:57783"/>
        <dbReference type="ChEBI" id="CHEBI:58066"/>
        <dbReference type="ChEBI" id="CHEBI:58274"/>
        <dbReference type="ChEBI" id="CHEBI:58349"/>
        <dbReference type="EC" id="1.2.1.41"/>
    </reaction>
</comment>
<dbReference type="FunFam" id="3.40.309.10:FF:000006">
    <property type="entry name" value="Gamma-glutamyl phosphate reductase"/>
    <property type="match status" value="1"/>
</dbReference>
<dbReference type="PANTHER" id="PTHR11063:SF8">
    <property type="entry name" value="DELTA-1-PYRROLINE-5-CARBOXYLATE SYNTHASE"/>
    <property type="match status" value="1"/>
</dbReference>
<dbReference type="UniPathway" id="UPA00098">
    <property type="reaction ID" value="UER00360"/>
</dbReference>
<comment type="subcellular location">
    <subcellularLocation>
        <location evidence="7">Cytoplasm</location>
    </subcellularLocation>
</comment>
<dbReference type="InterPro" id="IPR012134">
    <property type="entry name" value="Glu-5-SA_DH"/>
</dbReference>
<dbReference type="Proteomes" id="UP000019141">
    <property type="component" value="Unassembled WGS sequence"/>
</dbReference>
<comment type="pathway">
    <text evidence="1 7">Amino-acid biosynthesis; L-proline biosynthesis; L-glutamate 5-semialdehyde from L-glutamate: step 2/2.</text>
</comment>
<dbReference type="PATRIC" id="fig|1429438.4.peg.348"/>
<dbReference type="AlphaFoldDB" id="W4LZS7"/>
<dbReference type="InterPro" id="IPR015590">
    <property type="entry name" value="Aldehyde_DH_dom"/>
</dbReference>
<evidence type="ECO:0000313" key="10">
    <source>
        <dbReference type="Proteomes" id="UP000019141"/>
    </source>
</evidence>
<dbReference type="NCBIfam" id="NF001221">
    <property type="entry name" value="PRK00197.1"/>
    <property type="match status" value="1"/>
</dbReference>
<sequence>MQVLDIAQRAKAAALRVGTLPTEVKNRALLAVADALVHDREKLLEANREDVIRTSELVERGDMARPLLDRLKLSDDKILAMAEGVRSVAELPDPVGRVLSALELDDGLEMTQVTTPLGVIGAIFESRPDAVPQIASLCWKSGNAVIMKGGSEAQASNRYLGQLIRAAIATVDERCMDAVQLVETREDVSALLALDEYIDLFVPRGSNAFVRYIQEHTRAPVLGHADGLCHAYVDANVDLAQAVAVCYDAKVQYPAVCNAIETVLVHRDTAEAFLPLLASAYRQAGVDMRGCEAARAIVPEINAAVAADWETEYLDLIVSIKVVDSLEEAIAHVNRYGSSHTETILTQDTEAATQFLNQVDAATVMHNASTRFADGFRFGKGAEVGISTNKTHARGPVGLDGLVIYKYCLVGQGHLVADYVGPQAKPFTHRPLPERG</sequence>
<keyword evidence="5 7" id="KW-0560">Oxidoreductase</keyword>
<dbReference type="HOGENOM" id="CLU_030231_0_1_7"/>
<dbReference type="InterPro" id="IPR016163">
    <property type="entry name" value="Ald_DH_C"/>
</dbReference>
<dbReference type="CDD" id="cd07079">
    <property type="entry name" value="ALDH_F18-19_ProA-GPR"/>
    <property type="match status" value="1"/>
</dbReference>
<dbReference type="PANTHER" id="PTHR11063">
    <property type="entry name" value="GLUTAMATE SEMIALDEHYDE DEHYDROGENASE"/>
    <property type="match status" value="1"/>
</dbReference>
<evidence type="ECO:0000259" key="8">
    <source>
        <dbReference type="Pfam" id="PF00171"/>
    </source>
</evidence>
<keyword evidence="3 7" id="KW-0641">Proline biosynthesis</keyword>
<dbReference type="GO" id="GO:0055129">
    <property type="term" value="P:L-proline biosynthetic process"/>
    <property type="evidence" value="ECO:0007669"/>
    <property type="project" value="UniProtKB-UniRule"/>
</dbReference>
<reference evidence="9 10" key="1">
    <citation type="journal article" date="2014" name="Nature">
        <title>An environmental bacterial taxon with a large and distinct metabolic repertoire.</title>
        <authorList>
            <person name="Wilson M.C."/>
            <person name="Mori T."/>
            <person name="Ruckert C."/>
            <person name="Uria A.R."/>
            <person name="Helf M.J."/>
            <person name="Takada K."/>
            <person name="Gernert C."/>
            <person name="Steffens U.A."/>
            <person name="Heycke N."/>
            <person name="Schmitt S."/>
            <person name="Rinke C."/>
            <person name="Helfrich E.J."/>
            <person name="Brachmann A.O."/>
            <person name="Gurgui C."/>
            <person name="Wakimoto T."/>
            <person name="Kracht M."/>
            <person name="Crusemann M."/>
            <person name="Hentschel U."/>
            <person name="Abe I."/>
            <person name="Matsunaga S."/>
            <person name="Kalinowski J."/>
            <person name="Takeyama H."/>
            <person name="Piel J."/>
        </authorList>
    </citation>
    <scope>NUCLEOTIDE SEQUENCE [LARGE SCALE GENOMIC DNA]</scope>
    <source>
        <strain evidence="10">TSY1</strain>
    </source>
</reference>
<proteinExistence type="inferred from homology"/>
<dbReference type="GO" id="GO:0050661">
    <property type="term" value="F:NADP binding"/>
    <property type="evidence" value="ECO:0007669"/>
    <property type="project" value="InterPro"/>
</dbReference>
<dbReference type="InterPro" id="IPR016161">
    <property type="entry name" value="Ald_DH/histidinol_DH"/>
</dbReference>